<accession>S9QQ26</accession>
<dbReference type="Proteomes" id="UP000011682">
    <property type="component" value="Unassembled WGS sequence"/>
</dbReference>
<dbReference type="EMBL" id="ANAH02000005">
    <property type="protein sequence ID" value="EPX63404.1"/>
    <property type="molecule type" value="Genomic_DNA"/>
</dbReference>
<organism evidence="1 2">
    <name type="scientific">Cystobacter fuscus (strain ATCC 25194 / DSM 2262 / NBRC 100088 / M29)</name>
    <dbReference type="NCBI Taxonomy" id="1242864"/>
    <lineage>
        <taxon>Bacteria</taxon>
        <taxon>Pseudomonadati</taxon>
        <taxon>Myxococcota</taxon>
        <taxon>Myxococcia</taxon>
        <taxon>Myxococcales</taxon>
        <taxon>Cystobacterineae</taxon>
        <taxon>Archangiaceae</taxon>
        <taxon>Cystobacter</taxon>
    </lineage>
</organism>
<sequence length="45" mass="4651">MDDGPGAARAVQIALRHCLRKLGSDPVECVGAQEASMLARESGAL</sequence>
<gene>
    <name evidence="1" type="ORF">D187_005810</name>
</gene>
<protein>
    <submittedName>
        <fullName evidence="1">Uncharacterized protein</fullName>
    </submittedName>
</protein>
<evidence type="ECO:0000313" key="1">
    <source>
        <dbReference type="EMBL" id="EPX63404.1"/>
    </source>
</evidence>
<proteinExistence type="predicted"/>
<keyword evidence="2" id="KW-1185">Reference proteome</keyword>
<dbReference type="AlphaFoldDB" id="S9QQ26"/>
<name>S9QQ26_CYSF2</name>
<reference evidence="1" key="1">
    <citation type="submission" date="2013-05" db="EMBL/GenBank/DDBJ databases">
        <title>Genome assembly of Cystobacter fuscus DSM 2262.</title>
        <authorList>
            <person name="Sharma G."/>
            <person name="Khatri I."/>
            <person name="Kaur C."/>
            <person name="Mayilraj S."/>
            <person name="Subramanian S."/>
        </authorList>
    </citation>
    <scope>NUCLEOTIDE SEQUENCE [LARGE SCALE GENOMIC DNA]</scope>
    <source>
        <strain evidence="1">DSM 2262</strain>
    </source>
</reference>
<comment type="caution">
    <text evidence="1">The sequence shown here is derived from an EMBL/GenBank/DDBJ whole genome shotgun (WGS) entry which is preliminary data.</text>
</comment>
<evidence type="ECO:0000313" key="2">
    <source>
        <dbReference type="Proteomes" id="UP000011682"/>
    </source>
</evidence>